<evidence type="ECO:0000313" key="3">
    <source>
        <dbReference type="Proteomes" id="UP001430953"/>
    </source>
</evidence>
<proteinExistence type="predicted"/>
<dbReference type="AlphaFoldDB" id="A0AAW2E9N4"/>
<evidence type="ECO:0000256" key="1">
    <source>
        <dbReference type="SAM" id="MobiDB-lite"/>
    </source>
</evidence>
<protein>
    <submittedName>
        <fullName evidence="2">Uncharacterized protein</fullName>
    </submittedName>
</protein>
<dbReference type="EMBL" id="JADYXP020000029">
    <property type="protein sequence ID" value="KAL0099041.1"/>
    <property type="molecule type" value="Genomic_DNA"/>
</dbReference>
<feature type="region of interest" description="Disordered" evidence="1">
    <location>
        <begin position="20"/>
        <end position="50"/>
    </location>
</feature>
<dbReference type="Proteomes" id="UP001430953">
    <property type="component" value="Unassembled WGS sequence"/>
</dbReference>
<accession>A0AAW2E9N4</accession>
<comment type="caution">
    <text evidence="2">The sequence shown here is derived from an EMBL/GenBank/DDBJ whole genome shotgun (WGS) entry which is preliminary data.</text>
</comment>
<sequence>MSFCAAITACVHRPATFSQIGRSRSQRDMHHDEDDDNGGGDDDNDDDDEHSQGRYAHFYFNDSRHFCLLNFCEIPITPKPPLINNIFRYFCEVKAAASSALSSLKELSISREKIIEGIDIIRDK</sequence>
<reference evidence="2 3" key="1">
    <citation type="submission" date="2023-03" db="EMBL/GenBank/DDBJ databases">
        <title>High recombination rates correlate with genetic variation in Cardiocondyla obscurior ants.</title>
        <authorList>
            <person name="Errbii M."/>
        </authorList>
    </citation>
    <scope>NUCLEOTIDE SEQUENCE [LARGE SCALE GENOMIC DNA]</scope>
    <source>
        <strain evidence="2">Alpha-2009</strain>
        <tissue evidence="2">Whole body</tissue>
    </source>
</reference>
<name>A0AAW2E9N4_9HYME</name>
<evidence type="ECO:0000313" key="2">
    <source>
        <dbReference type="EMBL" id="KAL0099041.1"/>
    </source>
</evidence>
<organism evidence="2 3">
    <name type="scientific">Cardiocondyla obscurior</name>
    <dbReference type="NCBI Taxonomy" id="286306"/>
    <lineage>
        <taxon>Eukaryota</taxon>
        <taxon>Metazoa</taxon>
        <taxon>Ecdysozoa</taxon>
        <taxon>Arthropoda</taxon>
        <taxon>Hexapoda</taxon>
        <taxon>Insecta</taxon>
        <taxon>Pterygota</taxon>
        <taxon>Neoptera</taxon>
        <taxon>Endopterygota</taxon>
        <taxon>Hymenoptera</taxon>
        <taxon>Apocrita</taxon>
        <taxon>Aculeata</taxon>
        <taxon>Formicoidea</taxon>
        <taxon>Formicidae</taxon>
        <taxon>Myrmicinae</taxon>
        <taxon>Cardiocondyla</taxon>
    </lineage>
</organism>
<keyword evidence="3" id="KW-1185">Reference proteome</keyword>
<gene>
    <name evidence="2" type="ORF">PUN28_020233</name>
</gene>
<feature type="compositionally biased region" description="Acidic residues" evidence="1">
    <location>
        <begin position="33"/>
        <end position="49"/>
    </location>
</feature>